<proteinExistence type="predicted"/>
<evidence type="ECO:0000313" key="2">
    <source>
        <dbReference type="EMBL" id="KOB75801.1"/>
    </source>
</evidence>
<reference evidence="2 3" key="1">
    <citation type="journal article" date="2015" name="Genome Biol. Evol.">
        <title>The genome of winter moth (Operophtera brumata) provides a genomic perspective on sexual dimorphism and phenology.</title>
        <authorList>
            <person name="Derks M.F."/>
            <person name="Smit S."/>
            <person name="Salis L."/>
            <person name="Schijlen E."/>
            <person name="Bossers A."/>
            <person name="Mateman C."/>
            <person name="Pijl A.S."/>
            <person name="de Ridder D."/>
            <person name="Groenen M.A."/>
            <person name="Visser M.E."/>
            <person name="Megens H.J."/>
        </authorList>
    </citation>
    <scope>NUCLEOTIDE SEQUENCE [LARGE SCALE GENOMIC DNA]</scope>
    <source>
        <strain evidence="2">WM2013NL</strain>
        <tissue evidence="2">Head and thorax</tissue>
    </source>
</reference>
<organism evidence="2 3">
    <name type="scientific">Operophtera brumata</name>
    <name type="common">Winter moth</name>
    <name type="synonym">Phalaena brumata</name>
    <dbReference type="NCBI Taxonomy" id="104452"/>
    <lineage>
        <taxon>Eukaryota</taxon>
        <taxon>Metazoa</taxon>
        <taxon>Ecdysozoa</taxon>
        <taxon>Arthropoda</taxon>
        <taxon>Hexapoda</taxon>
        <taxon>Insecta</taxon>
        <taxon>Pterygota</taxon>
        <taxon>Neoptera</taxon>
        <taxon>Endopterygota</taxon>
        <taxon>Lepidoptera</taxon>
        <taxon>Glossata</taxon>
        <taxon>Ditrysia</taxon>
        <taxon>Geometroidea</taxon>
        <taxon>Geometridae</taxon>
        <taxon>Larentiinae</taxon>
        <taxon>Operophtera</taxon>
    </lineage>
</organism>
<comment type="caution">
    <text evidence="2">The sequence shown here is derived from an EMBL/GenBank/DDBJ whole genome shotgun (WGS) entry which is preliminary data.</text>
</comment>
<dbReference type="Proteomes" id="UP000037510">
    <property type="component" value="Unassembled WGS sequence"/>
</dbReference>
<dbReference type="OrthoDB" id="8192785at2759"/>
<name>A0A0L7LKS7_OPEBR</name>
<keyword evidence="3" id="KW-1185">Reference proteome</keyword>
<protein>
    <submittedName>
        <fullName evidence="2">Hdd1-like protein</fullName>
    </submittedName>
</protein>
<evidence type="ECO:0000256" key="1">
    <source>
        <dbReference type="SAM" id="SignalP"/>
    </source>
</evidence>
<feature type="signal peptide" evidence="1">
    <location>
        <begin position="1"/>
        <end position="21"/>
    </location>
</feature>
<dbReference type="EMBL" id="JTDY01000808">
    <property type="protein sequence ID" value="KOB75801.1"/>
    <property type="molecule type" value="Genomic_DNA"/>
</dbReference>
<dbReference type="InterPro" id="IPR031734">
    <property type="entry name" value="MBF2"/>
</dbReference>
<dbReference type="Pfam" id="PF15868">
    <property type="entry name" value="MBF2"/>
    <property type="match status" value="1"/>
</dbReference>
<evidence type="ECO:0000313" key="3">
    <source>
        <dbReference type="Proteomes" id="UP000037510"/>
    </source>
</evidence>
<gene>
    <name evidence="2" type="ORF">OBRU01_06845</name>
</gene>
<feature type="chain" id="PRO_5005573531" evidence="1">
    <location>
        <begin position="22"/>
        <end position="126"/>
    </location>
</feature>
<dbReference type="AlphaFoldDB" id="A0A0L7LKS7"/>
<sequence>MSSIAALFSLSLLFLIQNTQCNDLFLGYPDVSSKLIYSEVHQENPAIWVRSETFTVNCSRNEVINAIKILDLRRDKWGDAYLKSGGIGEKHVTIELDSPTVFRGYNFLVEVYAIEMNNFLYNHGKK</sequence>
<keyword evidence="1" id="KW-0732">Signal</keyword>
<accession>A0A0L7LKS7</accession>